<organism evidence="2">
    <name type="scientific">bioreactor metagenome</name>
    <dbReference type="NCBI Taxonomy" id="1076179"/>
    <lineage>
        <taxon>unclassified sequences</taxon>
        <taxon>metagenomes</taxon>
        <taxon>ecological metagenomes</taxon>
    </lineage>
</organism>
<proteinExistence type="predicted"/>
<sequence>MHEGEQIVHVGQRFLAVVAEVAEYAGNPVRHLAADQIVFPEVHAGSLQRQVQAFPVRFAIDHDIGRGIPALRRQNRCGAAGWPALHWKSSSLYSSYFTASPHEYRFAHAEACPCLGIVLPSNPFSVNAGNGASGRRSDATVWGAPGGLK</sequence>
<evidence type="ECO:0000256" key="1">
    <source>
        <dbReference type="SAM" id="MobiDB-lite"/>
    </source>
</evidence>
<feature type="region of interest" description="Disordered" evidence="1">
    <location>
        <begin position="129"/>
        <end position="149"/>
    </location>
</feature>
<dbReference type="EMBL" id="VSSQ01091723">
    <property type="protein sequence ID" value="MPN37207.1"/>
    <property type="molecule type" value="Genomic_DNA"/>
</dbReference>
<reference evidence="2" key="1">
    <citation type="submission" date="2019-08" db="EMBL/GenBank/DDBJ databases">
        <authorList>
            <person name="Kucharzyk K."/>
            <person name="Murdoch R.W."/>
            <person name="Higgins S."/>
            <person name="Loffler F."/>
        </authorList>
    </citation>
    <scope>NUCLEOTIDE SEQUENCE</scope>
</reference>
<gene>
    <name evidence="2" type="ORF">SDC9_184723</name>
</gene>
<comment type="caution">
    <text evidence="2">The sequence shown here is derived from an EMBL/GenBank/DDBJ whole genome shotgun (WGS) entry which is preliminary data.</text>
</comment>
<name>A0A645HDU6_9ZZZZ</name>
<dbReference type="AlphaFoldDB" id="A0A645HDU6"/>
<protein>
    <submittedName>
        <fullName evidence="2">Uncharacterized protein</fullName>
    </submittedName>
</protein>
<evidence type="ECO:0000313" key="2">
    <source>
        <dbReference type="EMBL" id="MPN37207.1"/>
    </source>
</evidence>
<accession>A0A645HDU6</accession>